<organism evidence="2 3">
    <name type="scientific">[Candida] railenensis</name>
    <dbReference type="NCBI Taxonomy" id="45579"/>
    <lineage>
        <taxon>Eukaryota</taxon>
        <taxon>Fungi</taxon>
        <taxon>Dikarya</taxon>
        <taxon>Ascomycota</taxon>
        <taxon>Saccharomycotina</taxon>
        <taxon>Pichiomycetes</taxon>
        <taxon>Debaryomycetaceae</taxon>
        <taxon>Kurtzmaniella</taxon>
    </lineage>
</organism>
<dbReference type="InterPro" id="IPR027684">
    <property type="entry name" value="TBCC"/>
</dbReference>
<reference evidence="2" key="1">
    <citation type="submission" date="2022-03" db="EMBL/GenBank/DDBJ databases">
        <authorList>
            <person name="Legras J.-L."/>
            <person name="Devillers H."/>
            <person name="Grondin C."/>
        </authorList>
    </citation>
    <scope>NUCLEOTIDE SEQUENCE</scope>
    <source>
        <strain evidence="2">CLIB 1423</strain>
    </source>
</reference>
<feature type="domain" description="Tubulin binding cofactor C-like" evidence="1">
    <location>
        <begin position="133"/>
        <end position="218"/>
    </location>
</feature>
<name>A0A9P0QR73_9ASCO</name>
<gene>
    <name evidence="2" type="ORF">CLIB1423_14S00188</name>
</gene>
<dbReference type="Pfam" id="PF07986">
    <property type="entry name" value="TBCC"/>
    <property type="match status" value="1"/>
</dbReference>
<evidence type="ECO:0000259" key="1">
    <source>
        <dbReference type="Pfam" id="PF07986"/>
    </source>
</evidence>
<evidence type="ECO:0000313" key="2">
    <source>
        <dbReference type="EMBL" id="CAH2354018.1"/>
    </source>
</evidence>
<dbReference type="OrthoDB" id="194775at2759"/>
<comment type="caution">
    <text evidence="2">The sequence shown here is derived from an EMBL/GenBank/DDBJ whole genome shotgun (WGS) entry which is preliminary data.</text>
</comment>
<accession>A0A9P0QR73</accession>
<dbReference type="AlphaFoldDB" id="A0A9P0QR73"/>
<proteinExistence type="predicted"/>
<dbReference type="GO" id="GO:0005737">
    <property type="term" value="C:cytoplasm"/>
    <property type="evidence" value="ECO:0007669"/>
    <property type="project" value="TreeGrafter"/>
</dbReference>
<dbReference type="Gene3D" id="2.160.20.70">
    <property type="match status" value="1"/>
</dbReference>
<dbReference type="PANTHER" id="PTHR15139:SF0">
    <property type="entry name" value="TUBULIN-SPECIFIC CHAPERONE C"/>
    <property type="match status" value="1"/>
</dbReference>
<dbReference type="EMBL" id="CAKXYY010000014">
    <property type="protein sequence ID" value="CAH2354018.1"/>
    <property type="molecule type" value="Genomic_DNA"/>
</dbReference>
<dbReference type="Proteomes" id="UP000837801">
    <property type="component" value="Unassembled WGS sequence"/>
</dbReference>
<protein>
    <recommendedName>
        <fullName evidence="1">Tubulin binding cofactor C-like domain-containing protein</fullName>
    </recommendedName>
</protein>
<evidence type="ECO:0000313" key="3">
    <source>
        <dbReference type="Proteomes" id="UP000837801"/>
    </source>
</evidence>
<dbReference type="GO" id="GO:0007023">
    <property type="term" value="P:post-chaperonin tubulin folding pathway"/>
    <property type="evidence" value="ECO:0007669"/>
    <property type="project" value="InterPro"/>
</dbReference>
<dbReference type="PANTHER" id="PTHR15139">
    <property type="entry name" value="TUBULIN FOLDING COFACTOR C"/>
    <property type="match status" value="1"/>
</dbReference>
<sequence length="288" mass="32514">MDNRYLYDTFIAKLTQLEVSISKANVDQQQLDQIKKECTEIQSHIQEELQKLQKYEIKRINEKLSQLFTVISRIETGLGSRVFRFVGEPIPRNALSLNKSSEQELQPIDFSSNNTKPELGDLNGVKYTIRQESSFISNVANCIVTSSKGLSQIHFKFGHSNVLWLVANGPVFIEELKNSIIIVDCHQLRMRKVENCQIHGTVANNRFVIEECRELVVVTGEEDSGLFSVDDFSDPKRTARDRTGSVNIKFVRVKSNGDLALVSITEIHDGELSRADRGKLSSLLAGIE</sequence>
<dbReference type="GO" id="GO:0007021">
    <property type="term" value="P:tubulin complex assembly"/>
    <property type="evidence" value="ECO:0007669"/>
    <property type="project" value="TreeGrafter"/>
</dbReference>
<keyword evidence="3" id="KW-1185">Reference proteome</keyword>
<dbReference type="InterPro" id="IPR016098">
    <property type="entry name" value="CAP/MinC_C"/>
</dbReference>
<dbReference type="InterPro" id="IPR012945">
    <property type="entry name" value="Tubulin-bd_cofactor_C_dom"/>
</dbReference>